<dbReference type="Pfam" id="PF10988">
    <property type="entry name" value="DUF2807"/>
    <property type="match status" value="1"/>
</dbReference>
<dbReference type="InterPro" id="IPR021255">
    <property type="entry name" value="DUF2807"/>
</dbReference>
<dbReference type="Gene3D" id="2.160.20.120">
    <property type="match status" value="1"/>
</dbReference>
<keyword evidence="3" id="KW-1185">Reference proteome</keyword>
<organism evidence="2 3">
    <name type="scientific">Methanobacterium bryantii</name>
    <dbReference type="NCBI Taxonomy" id="2161"/>
    <lineage>
        <taxon>Archaea</taxon>
        <taxon>Methanobacteriati</taxon>
        <taxon>Methanobacteriota</taxon>
        <taxon>Methanomada group</taxon>
        <taxon>Methanobacteria</taxon>
        <taxon>Methanobacteriales</taxon>
        <taxon>Methanobacteriaceae</taxon>
        <taxon>Methanobacterium</taxon>
    </lineage>
</organism>
<gene>
    <name evidence="2" type="ORF">ASJ80_15460</name>
</gene>
<evidence type="ECO:0000259" key="1">
    <source>
        <dbReference type="Pfam" id="PF10988"/>
    </source>
</evidence>
<evidence type="ECO:0000313" key="2">
    <source>
        <dbReference type="EMBL" id="PAV06226.1"/>
    </source>
</evidence>
<dbReference type="Proteomes" id="UP000217784">
    <property type="component" value="Unassembled WGS sequence"/>
</dbReference>
<dbReference type="RefSeq" id="WP_069584582.1">
    <property type="nucleotide sequence ID" value="NZ_LMVM01000001.1"/>
</dbReference>
<reference evidence="2 3" key="1">
    <citation type="journal article" date="2017" name="BMC Genomics">
        <title>Genomic analysis of methanogenic archaea reveals a shift towards energy conservation.</title>
        <authorList>
            <person name="Gilmore S.P."/>
            <person name="Henske J.K."/>
            <person name="Sexton J.A."/>
            <person name="Solomon K.V."/>
            <person name="Seppala S."/>
            <person name="Yoo J.I."/>
            <person name="Huyett L.M."/>
            <person name="Pressman A."/>
            <person name="Cogan J.Z."/>
            <person name="Kivenson V."/>
            <person name="Peng X."/>
            <person name="Tan Y."/>
            <person name="Valentine D.L."/>
            <person name="O'Malley M.A."/>
        </authorList>
    </citation>
    <scope>NUCLEOTIDE SEQUENCE [LARGE SCALE GENOMIC DNA]</scope>
    <source>
        <strain evidence="2 3">M.o.H.</strain>
    </source>
</reference>
<accession>A0A2A2HA81</accession>
<dbReference type="PANTHER" id="PTHR39200:SF1">
    <property type="entry name" value="AUTO-TRANSPORTER ADHESIN HEAD GIN DOMAIN-CONTAINING PROTEIN-RELATED"/>
    <property type="match status" value="1"/>
</dbReference>
<dbReference type="OrthoDB" id="69273at2157"/>
<proteinExistence type="predicted"/>
<dbReference type="EMBL" id="LMVM01000001">
    <property type="protein sequence ID" value="PAV06226.1"/>
    <property type="molecule type" value="Genomic_DNA"/>
</dbReference>
<dbReference type="AlphaFoldDB" id="A0A2A2HA81"/>
<evidence type="ECO:0000313" key="3">
    <source>
        <dbReference type="Proteomes" id="UP000217784"/>
    </source>
</evidence>
<name>A0A2A2HA81_METBR</name>
<feature type="domain" description="Putative auto-transporter adhesin head GIN" evidence="1">
    <location>
        <begin position="40"/>
        <end position="219"/>
    </location>
</feature>
<sequence length="236" mass="24911">MKKYIITALILLIVVLASGCIVQNTQGSGKIINQSRDVSDFNQVSVDGASTLIITQGDKESLTVEADDNLMPYIKTNVSNNTLKIYNNPILPTKTIRYYLTVKDINSINYLGSGNIQSNNLKVNSLKIRIDGAGNANLTNLSADTLKILIIGAGNLISSGNVNDQDIHISGAGKYSGDNLTSKTAVITIDGSGNAVVRVSNTLNATINGVGQISYVGTPKITPLINGDGTINKISS</sequence>
<dbReference type="PROSITE" id="PS51257">
    <property type="entry name" value="PROKAR_LIPOPROTEIN"/>
    <property type="match status" value="1"/>
</dbReference>
<dbReference type="PANTHER" id="PTHR39200">
    <property type="entry name" value="HYPOTHETICAL EXPORTED PROTEIN"/>
    <property type="match status" value="1"/>
</dbReference>
<comment type="caution">
    <text evidence="2">The sequence shown here is derived from an EMBL/GenBank/DDBJ whole genome shotgun (WGS) entry which is preliminary data.</text>
</comment>
<protein>
    <recommendedName>
        <fullName evidence="1">Putative auto-transporter adhesin head GIN domain-containing protein</fullName>
    </recommendedName>
</protein>